<organism evidence="2 3">
    <name type="scientific">Methylobrevis pamukkalensis</name>
    <dbReference type="NCBI Taxonomy" id="1439726"/>
    <lineage>
        <taxon>Bacteria</taxon>
        <taxon>Pseudomonadati</taxon>
        <taxon>Pseudomonadota</taxon>
        <taxon>Alphaproteobacteria</taxon>
        <taxon>Hyphomicrobiales</taxon>
        <taxon>Pleomorphomonadaceae</taxon>
        <taxon>Methylobrevis</taxon>
    </lineage>
</organism>
<dbReference type="InterPro" id="IPR031482">
    <property type="entry name" value="CBP_BcsN"/>
</dbReference>
<reference evidence="2 3" key="1">
    <citation type="submission" date="2016-07" db="EMBL/GenBank/DDBJ databases">
        <title>Draft Genome Sequence of Methylobrevis pamukkalensis PK2.</title>
        <authorList>
            <person name="Vasilenko O.V."/>
            <person name="Doronina N.V."/>
            <person name="Shmareva M.N."/>
            <person name="Tarlachkov S.V."/>
            <person name="Mustakhimov I."/>
            <person name="Trotsenko Y.A."/>
        </authorList>
    </citation>
    <scope>NUCLEOTIDE SEQUENCE [LARGE SCALE GENOMIC DNA]</scope>
    <source>
        <strain evidence="2 3">PK2</strain>
    </source>
</reference>
<dbReference type="Proteomes" id="UP000094622">
    <property type="component" value="Unassembled WGS sequence"/>
</dbReference>
<sequence length="286" mass="28585">MPPAAAGAVLAVNAAQTPKSRLQRITFRTPGTVAGENAITVEIEGPDGARADLLRPPAAATIAAELAKAVPGARLDSAMSGGTNAYGPFGEVIAETGDGRCLYGWQWFDRADPGALARVTGIARIRPVSLRVRLCSTDRDADLAGVMQDLRLSPVLGDVVDAPFAAGTPGDALAAAGAGFGLTVPAASAAAPDHEESATDRPSRRVAAAPRVAQPKVAEEQPKVAAPTEGPAIPLPADSAAGIGAPRSMTATSPGPGRASADTPGARIGDAAAPDQVAPVIPLPQG</sequence>
<dbReference type="EMBL" id="MCRJ01000051">
    <property type="protein sequence ID" value="ODN70421.1"/>
    <property type="molecule type" value="Genomic_DNA"/>
</dbReference>
<feature type="compositionally biased region" description="Low complexity" evidence="1">
    <location>
        <begin position="205"/>
        <end position="216"/>
    </location>
</feature>
<dbReference type="Pfam" id="PF17038">
    <property type="entry name" value="CBP_BcsN"/>
    <property type="match status" value="1"/>
</dbReference>
<keyword evidence="3" id="KW-1185">Reference proteome</keyword>
<dbReference type="AlphaFoldDB" id="A0A1E3H4H6"/>
<evidence type="ECO:0000313" key="3">
    <source>
        <dbReference type="Proteomes" id="UP000094622"/>
    </source>
</evidence>
<evidence type="ECO:0000313" key="2">
    <source>
        <dbReference type="EMBL" id="ODN70421.1"/>
    </source>
</evidence>
<accession>A0A1E3H4H6</accession>
<proteinExistence type="predicted"/>
<evidence type="ECO:0008006" key="4">
    <source>
        <dbReference type="Google" id="ProtNLM"/>
    </source>
</evidence>
<gene>
    <name evidence="2" type="ORF">A6302_02286</name>
</gene>
<evidence type="ECO:0000256" key="1">
    <source>
        <dbReference type="SAM" id="MobiDB-lite"/>
    </source>
</evidence>
<name>A0A1E3H4H6_9HYPH</name>
<comment type="caution">
    <text evidence="2">The sequence shown here is derived from an EMBL/GenBank/DDBJ whole genome shotgun (WGS) entry which is preliminary data.</text>
</comment>
<feature type="compositionally biased region" description="Basic and acidic residues" evidence="1">
    <location>
        <begin position="192"/>
        <end position="203"/>
    </location>
</feature>
<feature type="region of interest" description="Disordered" evidence="1">
    <location>
        <begin position="189"/>
        <end position="286"/>
    </location>
</feature>
<protein>
    <recommendedName>
        <fullName evidence="4">Cellulose biosynthesis protein BcsN</fullName>
    </recommendedName>
</protein>